<accession>A0A2I0KQV4</accession>
<keyword evidence="2" id="KW-1185">Reference proteome</keyword>
<evidence type="ECO:0000313" key="1">
    <source>
        <dbReference type="EMBL" id="PKI70839.1"/>
    </source>
</evidence>
<comment type="caution">
    <text evidence="1">The sequence shown here is derived from an EMBL/GenBank/DDBJ whole genome shotgun (WGS) entry which is preliminary data.</text>
</comment>
<name>A0A2I0KQV4_PUNGR</name>
<organism evidence="1 2">
    <name type="scientific">Punica granatum</name>
    <name type="common">Pomegranate</name>
    <dbReference type="NCBI Taxonomy" id="22663"/>
    <lineage>
        <taxon>Eukaryota</taxon>
        <taxon>Viridiplantae</taxon>
        <taxon>Streptophyta</taxon>
        <taxon>Embryophyta</taxon>
        <taxon>Tracheophyta</taxon>
        <taxon>Spermatophyta</taxon>
        <taxon>Magnoliopsida</taxon>
        <taxon>eudicotyledons</taxon>
        <taxon>Gunneridae</taxon>
        <taxon>Pentapetalae</taxon>
        <taxon>rosids</taxon>
        <taxon>malvids</taxon>
        <taxon>Myrtales</taxon>
        <taxon>Lythraceae</taxon>
        <taxon>Punica</taxon>
    </lineage>
</organism>
<dbReference type="AlphaFoldDB" id="A0A2I0KQV4"/>
<reference evidence="1 2" key="1">
    <citation type="submission" date="2017-11" db="EMBL/GenBank/DDBJ databases">
        <title>De-novo sequencing of pomegranate (Punica granatum L.) genome.</title>
        <authorList>
            <person name="Akparov Z."/>
            <person name="Amiraslanov A."/>
            <person name="Hajiyeva S."/>
            <person name="Abbasov M."/>
            <person name="Kaur K."/>
            <person name="Hamwieh A."/>
            <person name="Solovyev V."/>
            <person name="Salamov A."/>
            <person name="Braich B."/>
            <person name="Kosarev P."/>
            <person name="Mahmoud A."/>
            <person name="Hajiyev E."/>
            <person name="Babayeva S."/>
            <person name="Izzatullayeva V."/>
            <person name="Mammadov A."/>
            <person name="Mammadov A."/>
            <person name="Sharifova S."/>
            <person name="Ojaghi J."/>
            <person name="Eynullazada K."/>
            <person name="Bayramov B."/>
            <person name="Abdulazimova A."/>
            <person name="Shahmuradov I."/>
        </authorList>
    </citation>
    <scope>NUCLEOTIDE SEQUENCE [LARGE SCALE GENOMIC DNA]</scope>
    <source>
        <strain evidence="2">cv. AG2017</strain>
        <tissue evidence="1">Leaf</tissue>
    </source>
</reference>
<protein>
    <submittedName>
        <fullName evidence="1">Uncharacterized protein</fullName>
    </submittedName>
</protein>
<gene>
    <name evidence="1" type="ORF">CRG98_008730</name>
</gene>
<evidence type="ECO:0000313" key="2">
    <source>
        <dbReference type="Proteomes" id="UP000233551"/>
    </source>
</evidence>
<proteinExistence type="predicted"/>
<sequence>MDIGSGANVAGSDGGRGTAAGSVTSGGGMLIGWTAGACITGASSLSGAWVGGTQRLKSTVGPYPGGGVELEEARFGPLSKAMSSAILVRVRESSIRKSRLVGEFLIFLNNLPAKVIDSAVGENTMMVVLGVRAVLASVSILVCGDSMGSSCANRLCRDANQEIECSIPYQDEKKIDLRLINANDILILKIYMLHVCENKKIQIGTQADSIDYCRSRVGGWHGGIARCMVSVLQGPCYVRMGGS</sequence>
<dbReference type="EMBL" id="PGOL01000426">
    <property type="protein sequence ID" value="PKI70839.1"/>
    <property type="molecule type" value="Genomic_DNA"/>
</dbReference>
<dbReference type="Proteomes" id="UP000233551">
    <property type="component" value="Unassembled WGS sequence"/>
</dbReference>